<comment type="caution">
    <text evidence="1">The sequence shown here is derived from an EMBL/GenBank/DDBJ whole genome shotgun (WGS) entry which is preliminary data.</text>
</comment>
<sequence length="143" mass="15706">MVKVDRSIVPTNGMDLLDVHRVDQLDVHQDDPSNLVAFVVHHDRLHVEDRVDVAHVHQTLPDVVVDHRTIGDCFPPICVGIGGIGGDETDIRSSSSGSDFPLHIDDAGDGVRFESTLIEIGDELIISRDDRVGDFDGLNEDLH</sequence>
<organism evidence="1 2">
    <name type="scientific">Blomia tropicalis</name>
    <name type="common">Mite</name>
    <dbReference type="NCBI Taxonomy" id="40697"/>
    <lineage>
        <taxon>Eukaryota</taxon>
        <taxon>Metazoa</taxon>
        <taxon>Ecdysozoa</taxon>
        <taxon>Arthropoda</taxon>
        <taxon>Chelicerata</taxon>
        <taxon>Arachnida</taxon>
        <taxon>Acari</taxon>
        <taxon>Acariformes</taxon>
        <taxon>Sarcoptiformes</taxon>
        <taxon>Astigmata</taxon>
        <taxon>Glycyphagoidea</taxon>
        <taxon>Echimyopodidae</taxon>
        <taxon>Blomia</taxon>
    </lineage>
</organism>
<accession>A0A9Q0MEJ0</accession>
<dbReference type="EMBL" id="JAPWDV010000001">
    <property type="protein sequence ID" value="KAJ6222872.1"/>
    <property type="molecule type" value="Genomic_DNA"/>
</dbReference>
<proteinExistence type="predicted"/>
<evidence type="ECO:0000313" key="2">
    <source>
        <dbReference type="Proteomes" id="UP001142055"/>
    </source>
</evidence>
<evidence type="ECO:0000313" key="1">
    <source>
        <dbReference type="EMBL" id="KAJ6222872.1"/>
    </source>
</evidence>
<name>A0A9Q0MEJ0_BLOTA</name>
<reference evidence="1" key="1">
    <citation type="submission" date="2022-12" db="EMBL/GenBank/DDBJ databases">
        <title>Genome assemblies of Blomia tropicalis.</title>
        <authorList>
            <person name="Cui Y."/>
        </authorList>
    </citation>
    <scope>NUCLEOTIDE SEQUENCE</scope>
    <source>
        <tissue evidence="1">Adult mites</tissue>
    </source>
</reference>
<protein>
    <submittedName>
        <fullName evidence="1">Uncharacterized protein</fullName>
    </submittedName>
</protein>
<gene>
    <name evidence="1" type="ORF">RDWZM_001417</name>
</gene>
<dbReference type="AlphaFoldDB" id="A0A9Q0MEJ0"/>
<keyword evidence="2" id="KW-1185">Reference proteome</keyword>
<dbReference type="Proteomes" id="UP001142055">
    <property type="component" value="Chromosome 1"/>
</dbReference>